<dbReference type="CDD" id="cd00067">
    <property type="entry name" value="GAL4"/>
    <property type="match status" value="1"/>
</dbReference>
<feature type="region of interest" description="Disordered" evidence="2">
    <location>
        <begin position="694"/>
        <end position="732"/>
    </location>
</feature>
<feature type="compositionally biased region" description="Low complexity" evidence="2">
    <location>
        <begin position="694"/>
        <end position="704"/>
    </location>
</feature>
<dbReference type="EMBL" id="ML978728">
    <property type="protein sequence ID" value="KAF2085826.1"/>
    <property type="molecule type" value="Genomic_DNA"/>
</dbReference>
<feature type="compositionally biased region" description="Polar residues" evidence="2">
    <location>
        <begin position="713"/>
        <end position="732"/>
    </location>
</feature>
<dbReference type="AlphaFoldDB" id="A0A9P4HSV5"/>
<evidence type="ECO:0000313" key="5">
    <source>
        <dbReference type="Proteomes" id="UP000799776"/>
    </source>
</evidence>
<dbReference type="PROSITE" id="PS50048">
    <property type="entry name" value="ZN2_CY6_FUNGAL_2"/>
    <property type="match status" value="1"/>
</dbReference>
<evidence type="ECO:0000256" key="2">
    <source>
        <dbReference type="SAM" id="MobiDB-lite"/>
    </source>
</evidence>
<feature type="compositionally biased region" description="Polar residues" evidence="2">
    <location>
        <begin position="71"/>
        <end position="99"/>
    </location>
</feature>
<dbReference type="PANTHER" id="PTHR31644">
    <property type="entry name" value="TRANSCRIPTIONAL ACTIVATOR ARO80-RELATED"/>
    <property type="match status" value="1"/>
</dbReference>
<dbReference type="GO" id="GO:0009074">
    <property type="term" value="P:aromatic amino acid family catabolic process"/>
    <property type="evidence" value="ECO:0007669"/>
    <property type="project" value="TreeGrafter"/>
</dbReference>
<dbReference type="InterPro" id="IPR036864">
    <property type="entry name" value="Zn2-C6_fun-type_DNA-bd_sf"/>
</dbReference>
<dbReference type="Pfam" id="PF00172">
    <property type="entry name" value="Zn_clus"/>
    <property type="match status" value="1"/>
</dbReference>
<comment type="caution">
    <text evidence="4">The sequence shown here is derived from an EMBL/GenBank/DDBJ whole genome shotgun (WGS) entry which is preliminary data.</text>
</comment>
<dbReference type="SUPFAM" id="SSF57701">
    <property type="entry name" value="Zn2/Cys6 DNA-binding domain"/>
    <property type="match status" value="1"/>
</dbReference>
<feature type="region of interest" description="Disordered" evidence="2">
    <location>
        <begin position="50"/>
        <end position="124"/>
    </location>
</feature>
<dbReference type="GO" id="GO:0000981">
    <property type="term" value="F:DNA-binding transcription factor activity, RNA polymerase II-specific"/>
    <property type="evidence" value="ECO:0007669"/>
    <property type="project" value="InterPro"/>
</dbReference>
<evidence type="ECO:0000313" key="4">
    <source>
        <dbReference type="EMBL" id="KAF2085826.1"/>
    </source>
</evidence>
<feature type="domain" description="Zn(2)-C6 fungal-type" evidence="3">
    <location>
        <begin position="7"/>
        <end position="44"/>
    </location>
</feature>
<dbReference type="InterPro" id="IPR052780">
    <property type="entry name" value="AAA_Catabolism_Regulators"/>
</dbReference>
<dbReference type="SMART" id="SM00066">
    <property type="entry name" value="GAL4"/>
    <property type="match status" value="1"/>
</dbReference>
<sequence>YERAYKACVQCRQRKARCEVEVGPGGTLAGPCQRCRRMLKECVFTEERAWKGQKRSADDEATNGVSRRRTSFSAGPSRQPNPVQRPSLSTPASIDTASDTAKRPSSFASPRQPSQRPDIVGQNGLSDSMMRTVVASGNDALNLLFEAATHEGIGSSTSVADHSSNHDNAGTGEVETALAPSNFHPQANQVPITPTTVCLSEASQDELKIWRKCHFVKAGWFTALEAITYMDSFFHNMAPLSPILTSFYAYRCNHVYLLSEEPLLCCAMLALSSRYHNLPGIGGISRGYSIHHRLWEYCQKLIMRIILGQERASNTQLRNVGSIEALLLMTEWHPRALHFLPASEGWDSCLLATDEDDSDDTSSPTTTTEASSEKWLQDVVEPARRSDRMSWMLLGCALSLSHELGIFDDEIKTNPGLVAKSPFNAASLEHRYLRVRRLLYVFIEQLSSRIGCTSMTPQRLGHIKLAKSSMAGYDQSEYPSDYFLAAWIELTKLTKSASDLLFPSTSFTRQILNNGRYVGLLEHFAPLLANWRIRHLEVDGLTDVLRDMLSIEYQFVRLFTNSLGMQAVVERTISQTEGVPSLPFPIDSTDYEFIQEVVNGSCEILEIVIKLSKNGNLRFCPVRIFLHITTSAIYLLKGLSLGVWNTKLRSSLELLDRAILALRCSTLDDMHLASRYATLLEMHVARLRRSFVPSTRPPRLSTRSSSEDRLQASEMQSSARQPSTVPAMSASNCTGGLGEDAIPADDWVALPFDPSMAPFGAGGSAIQTFPNLDDGMLNFLWNMPL</sequence>
<evidence type="ECO:0000256" key="1">
    <source>
        <dbReference type="ARBA" id="ARBA00023242"/>
    </source>
</evidence>
<dbReference type="GO" id="GO:0045944">
    <property type="term" value="P:positive regulation of transcription by RNA polymerase II"/>
    <property type="evidence" value="ECO:0007669"/>
    <property type="project" value="TreeGrafter"/>
</dbReference>
<keyword evidence="5" id="KW-1185">Reference proteome</keyword>
<protein>
    <recommendedName>
        <fullName evidence="3">Zn(2)-C6 fungal-type domain-containing protein</fullName>
    </recommendedName>
</protein>
<dbReference type="Gene3D" id="4.10.240.10">
    <property type="entry name" value="Zn(2)-C6 fungal-type DNA-binding domain"/>
    <property type="match status" value="1"/>
</dbReference>
<evidence type="ECO:0000259" key="3">
    <source>
        <dbReference type="PROSITE" id="PS50048"/>
    </source>
</evidence>
<reference evidence="4" key="1">
    <citation type="journal article" date="2020" name="Stud. Mycol.">
        <title>101 Dothideomycetes genomes: a test case for predicting lifestyles and emergence of pathogens.</title>
        <authorList>
            <person name="Haridas S."/>
            <person name="Albert R."/>
            <person name="Binder M."/>
            <person name="Bloem J."/>
            <person name="Labutti K."/>
            <person name="Salamov A."/>
            <person name="Andreopoulos B."/>
            <person name="Baker S."/>
            <person name="Barry K."/>
            <person name="Bills G."/>
            <person name="Bluhm B."/>
            <person name="Cannon C."/>
            <person name="Castanera R."/>
            <person name="Culley D."/>
            <person name="Daum C."/>
            <person name="Ezra D."/>
            <person name="Gonzalez J."/>
            <person name="Henrissat B."/>
            <person name="Kuo A."/>
            <person name="Liang C."/>
            <person name="Lipzen A."/>
            <person name="Lutzoni F."/>
            <person name="Magnuson J."/>
            <person name="Mondo S."/>
            <person name="Nolan M."/>
            <person name="Ohm R."/>
            <person name="Pangilinan J."/>
            <person name="Park H.-J."/>
            <person name="Ramirez L."/>
            <person name="Alfaro M."/>
            <person name="Sun H."/>
            <person name="Tritt A."/>
            <person name="Yoshinaga Y."/>
            <person name="Zwiers L.-H."/>
            <person name="Turgeon B."/>
            <person name="Goodwin S."/>
            <person name="Spatafora J."/>
            <person name="Crous P."/>
            <person name="Grigoriev I."/>
        </authorList>
    </citation>
    <scope>NUCLEOTIDE SEQUENCE</scope>
    <source>
        <strain evidence="4">CBS 121410</strain>
    </source>
</reference>
<dbReference type="InterPro" id="IPR001138">
    <property type="entry name" value="Zn2Cys6_DnaBD"/>
</dbReference>
<dbReference type="PANTHER" id="PTHR31644:SF3">
    <property type="entry name" value="ZN(II)2CYS6 TRANSCRIPTION FACTOR (EUROFUNG)"/>
    <property type="match status" value="1"/>
</dbReference>
<dbReference type="Proteomes" id="UP000799776">
    <property type="component" value="Unassembled WGS sequence"/>
</dbReference>
<feature type="compositionally biased region" description="Polar residues" evidence="2">
    <location>
        <begin position="106"/>
        <end position="115"/>
    </location>
</feature>
<feature type="compositionally biased region" description="Low complexity" evidence="2">
    <location>
        <begin position="361"/>
        <end position="370"/>
    </location>
</feature>
<dbReference type="GO" id="GO:0005634">
    <property type="term" value="C:nucleus"/>
    <property type="evidence" value="ECO:0007669"/>
    <property type="project" value="TreeGrafter"/>
</dbReference>
<keyword evidence="1" id="KW-0539">Nucleus</keyword>
<feature type="non-terminal residue" evidence="4">
    <location>
        <position position="785"/>
    </location>
</feature>
<feature type="region of interest" description="Disordered" evidence="2">
    <location>
        <begin position="355"/>
        <end position="375"/>
    </location>
</feature>
<dbReference type="GO" id="GO:0008270">
    <property type="term" value="F:zinc ion binding"/>
    <property type="evidence" value="ECO:0007669"/>
    <property type="project" value="InterPro"/>
</dbReference>
<feature type="non-terminal residue" evidence="4">
    <location>
        <position position="1"/>
    </location>
</feature>
<dbReference type="OrthoDB" id="2262349at2759"/>
<dbReference type="CDD" id="cd12148">
    <property type="entry name" value="fungal_TF_MHR"/>
    <property type="match status" value="1"/>
</dbReference>
<accession>A0A9P4HSV5</accession>
<organism evidence="4 5">
    <name type="scientific">Saccharata proteae CBS 121410</name>
    <dbReference type="NCBI Taxonomy" id="1314787"/>
    <lineage>
        <taxon>Eukaryota</taxon>
        <taxon>Fungi</taxon>
        <taxon>Dikarya</taxon>
        <taxon>Ascomycota</taxon>
        <taxon>Pezizomycotina</taxon>
        <taxon>Dothideomycetes</taxon>
        <taxon>Dothideomycetes incertae sedis</taxon>
        <taxon>Botryosphaeriales</taxon>
        <taxon>Saccharataceae</taxon>
        <taxon>Saccharata</taxon>
    </lineage>
</organism>
<proteinExistence type="predicted"/>
<name>A0A9P4HSV5_9PEZI</name>
<gene>
    <name evidence="4" type="ORF">K490DRAFT_11192</name>
</gene>